<reference evidence="1 2" key="1">
    <citation type="submission" date="2016-10" db="EMBL/GenBank/DDBJ databases">
        <title>Evaluation of Human, Veterinary and Environmental Mycobacterium chelonae Isolates by Core Genome Phylogenomic Analysis, Targeted Gene Comparison, and Anti-microbial Susceptibility Patterns: A Tale of Mistaken Identities.</title>
        <authorList>
            <person name="Fogelson S.B."/>
            <person name="Camus A.C."/>
            <person name="Lorenz W."/>
            <person name="Vasireddy R."/>
            <person name="Vasireddy S."/>
            <person name="Smith T."/>
            <person name="Brown-Elliott B.A."/>
            <person name="Wallace R.J.Jr."/>
            <person name="Hasan N.A."/>
            <person name="Reischl U."/>
            <person name="Sanchez S."/>
        </authorList>
    </citation>
    <scope>NUCLEOTIDE SEQUENCE [LARGE SCALE GENOMIC DNA]</scope>
    <source>
        <strain evidence="1 2">15515</strain>
    </source>
</reference>
<protein>
    <submittedName>
        <fullName evidence="1">Uncharacterized protein</fullName>
    </submittedName>
</protein>
<dbReference type="EMBL" id="MLIQ01000042">
    <property type="protein sequence ID" value="OHU47427.1"/>
    <property type="molecule type" value="Genomic_DNA"/>
</dbReference>
<dbReference type="AlphaFoldDB" id="A0A1S1LI91"/>
<accession>A0A1S1LI91</accession>
<comment type="caution">
    <text evidence="1">The sequence shown here is derived from an EMBL/GenBank/DDBJ whole genome shotgun (WGS) entry which is preliminary data.</text>
</comment>
<name>A0A1S1LI91_MYCCH</name>
<dbReference type="Proteomes" id="UP000180043">
    <property type="component" value="Unassembled WGS sequence"/>
</dbReference>
<sequence>MREKRWVPIDGHTQVRLSNTNGDRYPGEGSAIVMVIVPKDKAHPVGDPIAGRQEYLVMGSDLAGCAVDHVEITEYLIAQALVDYSYSEFREIAAVSWWDAECDRWNDVEKAAEQLSAFVVGNLESDLLTLKGIDFQSVDWSIVVSEYLGESNVDAGRARTAGL</sequence>
<evidence type="ECO:0000313" key="2">
    <source>
        <dbReference type="Proteomes" id="UP000180043"/>
    </source>
</evidence>
<gene>
    <name evidence="1" type="ORF">BKG82_27870</name>
</gene>
<evidence type="ECO:0000313" key="1">
    <source>
        <dbReference type="EMBL" id="OHU47427.1"/>
    </source>
</evidence>
<organism evidence="1 2">
    <name type="scientific">Mycobacteroides chelonae</name>
    <name type="common">Mycobacterium chelonae</name>
    <dbReference type="NCBI Taxonomy" id="1774"/>
    <lineage>
        <taxon>Bacteria</taxon>
        <taxon>Bacillati</taxon>
        <taxon>Actinomycetota</taxon>
        <taxon>Actinomycetes</taxon>
        <taxon>Mycobacteriales</taxon>
        <taxon>Mycobacteriaceae</taxon>
        <taxon>Mycobacteroides</taxon>
    </lineage>
</organism>
<proteinExistence type="predicted"/>